<dbReference type="PANTHER" id="PTHR43580">
    <property type="entry name" value="OXIDOREDUCTASE GLYR1-RELATED"/>
    <property type="match status" value="1"/>
</dbReference>
<dbReference type="GeneID" id="68852245"/>
<accession>A0A897ND91</accession>
<dbReference type="InterPro" id="IPR006115">
    <property type="entry name" value="6PGDH_NADP-bd"/>
</dbReference>
<dbReference type="Pfam" id="PF14833">
    <property type="entry name" value="NAD_binding_11"/>
    <property type="match status" value="1"/>
</dbReference>
<evidence type="ECO:0000313" key="3">
    <source>
        <dbReference type="EMBL" id="QSG09013.1"/>
    </source>
</evidence>
<evidence type="ECO:0000259" key="1">
    <source>
        <dbReference type="Pfam" id="PF03446"/>
    </source>
</evidence>
<gene>
    <name evidence="3" type="primary">mmsB</name>
    <name evidence="3" type="ORF">HSR122_1622</name>
</gene>
<dbReference type="InterPro" id="IPR051265">
    <property type="entry name" value="HIBADH-related_NP60_sf"/>
</dbReference>
<name>A0A897ND91_9EURY</name>
<dbReference type="EMBL" id="CP064788">
    <property type="protein sequence ID" value="QSG09013.1"/>
    <property type="molecule type" value="Genomic_DNA"/>
</dbReference>
<evidence type="ECO:0000259" key="2">
    <source>
        <dbReference type="Pfam" id="PF14833"/>
    </source>
</evidence>
<dbReference type="AlphaFoldDB" id="A0A897ND91"/>
<dbReference type="SUPFAM" id="SSF48179">
    <property type="entry name" value="6-phosphogluconate dehydrogenase C-terminal domain-like"/>
    <property type="match status" value="1"/>
</dbReference>
<proteinExistence type="predicted"/>
<dbReference type="InterPro" id="IPR002204">
    <property type="entry name" value="3-OH-isobutyrate_DH-rel_CS"/>
</dbReference>
<reference evidence="3 4" key="1">
    <citation type="submission" date="2020-11" db="EMBL/GenBank/DDBJ databases">
        <title>Carbohydrate-dependent, anaerobic sulfur respiration: A novel catabolism in halophilic archaea.</title>
        <authorList>
            <person name="Sorokin D.Y."/>
            <person name="Messina E."/>
            <person name="Smedile F."/>
            <person name="La Cono V."/>
            <person name="Hallsworth J.E."/>
            <person name="Yakimov M.M."/>
        </authorList>
    </citation>
    <scope>NUCLEOTIDE SEQUENCE [LARGE SCALE GENOMIC DNA]</scope>
    <source>
        <strain evidence="3 4">HSR12-2</strain>
    </source>
</reference>
<dbReference type="InterPro" id="IPR036291">
    <property type="entry name" value="NAD(P)-bd_dom_sf"/>
</dbReference>
<protein>
    <submittedName>
        <fullName evidence="3">3-hydroxyisobutyrate dehydrogenase or related beta-hydroxyacid dehydrogenase</fullName>
    </submittedName>
</protein>
<evidence type="ECO:0000313" key="4">
    <source>
        <dbReference type="Proteomes" id="UP000662973"/>
    </source>
</evidence>
<dbReference type="Proteomes" id="UP000662973">
    <property type="component" value="Chromosome"/>
</dbReference>
<dbReference type="RefSeq" id="WP_267491197.1">
    <property type="nucleotide sequence ID" value="NZ_CP064788.1"/>
</dbReference>
<dbReference type="GO" id="GO:0050661">
    <property type="term" value="F:NADP binding"/>
    <property type="evidence" value="ECO:0007669"/>
    <property type="project" value="InterPro"/>
</dbReference>
<dbReference type="PROSITE" id="PS00895">
    <property type="entry name" value="3_HYDROXYISOBUT_DH"/>
    <property type="match status" value="1"/>
</dbReference>
<dbReference type="Gene3D" id="1.10.1040.10">
    <property type="entry name" value="N-(1-d-carboxylethyl)-l-norvaline Dehydrogenase, domain 2"/>
    <property type="match status" value="1"/>
</dbReference>
<dbReference type="InterPro" id="IPR008927">
    <property type="entry name" value="6-PGluconate_DH-like_C_sf"/>
</dbReference>
<organism evidence="3 4">
    <name type="scientific">Halapricum desulfuricans</name>
    <dbReference type="NCBI Taxonomy" id="2841257"/>
    <lineage>
        <taxon>Archaea</taxon>
        <taxon>Methanobacteriati</taxon>
        <taxon>Methanobacteriota</taxon>
        <taxon>Stenosarchaea group</taxon>
        <taxon>Halobacteria</taxon>
        <taxon>Halobacteriales</taxon>
        <taxon>Haloarculaceae</taxon>
        <taxon>Halapricum</taxon>
    </lineage>
</organism>
<dbReference type="InterPro" id="IPR013328">
    <property type="entry name" value="6PGD_dom2"/>
</dbReference>
<dbReference type="GO" id="GO:0016491">
    <property type="term" value="F:oxidoreductase activity"/>
    <property type="evidence" value="ECO:0007669"/>
    <property type="project" value="InterPro"/>
</dbReference>
<dbReference type="SUPFAM" id="SSF51735">
    <property type="entry name" value="NAD(P)-binding Rossmann-fold domains"/>
    <property type="match status" value="1"/>
</dbReference>
<dbReference type="GO" id="GO:0051287">
    <property type="term" value="F:NAD binding"/>
    <property type="evidence" value="ECO:0007669"/>
    <property type="project" value="InterPro"/>
</dbReference>
<feature type="domain" description="3-hydroxyisobutyrate dehydrogenase-like NAD-binding" evidence="2">
    <location>
        <begin position="225"/>
        <end position="345"/>
    </location>
</feature>
<feature type="domain" description="6-phosphogluconate dehydrogenase NADP-binding" evidence="1">
    <location>
        <begin position="63"/>
        <end position="221"/>
    </location>
</feature>
<dbReference type="InterPro" id="IPR029154">
    <property type="entry name" value="HIBADH-like_NADP-bd"/>
</dbReference>
<dbReference type="PANTHER" id="PTHR43580:SF2">
    <property type="entry name" value="CYTOKINE-LIKE NUCLEAR FACTOR N-PAC"/>
    <property type="match status" value="1"/>
</dbReference>
<dbReference type="Gene3D" id="3.40.50.720">
    <property type="entry name" value="NAD(P)-binding Rossmann-like Domain"/>
    <property type="match status" value="1"/>
</dbReference>
<sequence>MAWLSTPIEITGTSATDRSKFVSEWIDRWTKRVTQHLIQSGSRESPSEETYRNHSKIHLRMQTIGFIGLGAMGAPMAWNLEEAGYDLLVYNRSDGPTEPFAEAGIEVADSPRAVGQQADIVVTMVTDDEALAAVLDSETGLLAGLGSGTTVVQMSTVTPEATEAAAQTVRAQNARFVDAPVSGTVGPAEEGALTVLAGGDDDVIDDVEGVLAAMGEPIVRCGEAGDGARMKLFVNLLLGDMMGAYAEALTFGAAQGLDLEAMQQVVEAGAVDSPLFEIKGDLIADRDFEPRFPVDLQFKDLRYANEVGNEIGVQLPQTAAARESFSAASAMGHGDEDMTAVIKYLESIAGVTVER</sequence>
<dbReference type="Pfam" id="PF03446">
    <property type="entry name" value="NAD_binding_2"/>
    <property type="match status" value="1"/>
</dbReference>
<dbReference type="KEGG" id="hds:HSR122_1622"/>
<keyword evidence="4" id="KW-1185">Reference proteome</keyword>